<organism evidence="1 2">
    <name type="scientific">Streptomonospora arabica</name>
    <dbReference type="NCBI Taxonomy" id="412417"/>
    <lineage>
        <taxon>Bacteria</taxon>
        <taxon>Bacillati</taxon>
        <taxon>Actinomycetota</taxon>
        <taxon>Actinomycetes</taxon>
        <taxon>Streptosporangiales</taxon>
        <taxon>Nocardiopsidaceae</taxon>
        <taxon>Streptomonospora</taxon>
    </lineage>
</organism>
<dbReference type="RefSeq" id="WP_344141147.1">
    <property type="nucleotide sequence ID" value="NZ_BAAAQI010000002.1"/>
</dbReference>
<keyword evidence="2" id="KW-1185">Reference proteome</keyword>
<sequence length="156" mass="17387">MGSRYLYQGTADQLASDITDRRFFVEMQRRFSQIFGRPVDSEEVESWRNSIPTVVERLTSAELGGVQVLLEMSTPITDIRMDMVLVGSRPGDGRMSVVVVENKQWSMVAPHSDSELVRLGNTRTGPLRVHRPTKSGDIARSCSTSSRCCAMRTCSA</sequence>
<evidence type="ECO:0000313" key="1">
    <source>
        <dbReference type="EMBL" id="MFC4869529.1"/>
    </source>
</evidence>
<proteinExistence type="predicted"/>
<protein>
    <recommendedName>
        <fullName evidence="3">NERD domain-containing protein</fullName>
    </recommendedName>
</protein>
<evidence type="ECO:0000313" key="2">
    <source>
        <dbReference type="Proteomes" id="UP001595858"/>
    </source>
</evidence>
<gene>
    <name evidence="1" type="ORF">ACFPCZ_23085</name>
</gene>
<evidence type="ECO:0008006" key="3">
    <source>
        <dbReference type="Google" id="ProtNLM"/>
    </source>
</evidence>
<comment type="caution">
    <text evidence="1">The sequence shown here is derived from an EMBL/GenBank/DDBJ whole genome shotgun (WGS) entry which is preliminary data.</text>
</comment>
<dbReference type="Proteomes" id="UP001595858">
    <property type="component" value="Unassembled WGS sequence"/>
</dbReference>
<reference evidence="2" key="1">
    <citation type="journal article" date="2019" name="Int. J. Syst. Evol. Microbiol.">
        <title>The Global Catalogue of Microorganisms (GCM) 10K type strain sequencing project: providing services to taxonomists for standard genome sequencing and annotation.</title>
        <authorList>
            <consortium name="The Broad Institute Genomics Platform"/>
            <consortium name="The Broad Institute Genome Sequencing Center for Infectious Disease"/>
            <person name="Wu L."/>
            <person name="Ma J."/>
        </authorList>
    </citation>
    <scope>NUCLEOTIDE SEQUENCE [LARGE SCALE GENOMIC DNA]</scope>
    <source>
        <strain evidence="2">CGMCC 4.7304</strain>
    </source>
</reference>
<dbReference type="EMBL" id="JBHSIY010000029">
    <property type="protein sequence ID" value="MFC4869529.1"/>
    <property type="molecule type" value="Genomic_DNA"/>
</dbReference>
<accession>A0ABV9ST83</accession>
<name>A0ABV9ST83_9ACTN</name>